<dbReference type="NCBIfam" id="TIGR01730">
    <property type="entry name" value="RND_mfp"/>
    <property type="match status" value="1"/>
</dbReference>
<dbReference type="InterPro" id="IPR058791">
    <property type="entry name" value="3HB_CusB"/>
</dbReference>
<keyword evidence="2" id="KW-0813">Transport</keyword>
<dbReference type="InterPro" id="IPR058637">
    <property type="entry name" value="YknX-like_C"/>
</dbReference>
<evidence type="ECO:0000259" key="9">
    <source>
        <dbReference type="Pfam" id="PF25954"/>
    </source>
</evidence>
<dbReference type="Gene3D" id="2.40.420.20">
    <property type="match status" value="1"/>
</dbReference>
<feature type="domain" description="YknX-like C-terminal permuted SH3-like" evidence="10">
    <location>
        <begin position="327"/>
        <end position="385"/>
    </location>
</feature>
<dbReference type="Pfam" id="PF11604">
    <property type="entry name" value="CusF_Ec"/>
    <property type="match status" value="1"/>
</dbReference>
<dbReference type="InterPro" id="IPR042230">
    <property type="entry name" value="CusF_sf"/>
</dbReference>
<evidence type="ECO:0000256" key="2">
    <source>
        <dbReference type="ARBA" id="ARBA00022448"/>
    </source>
</evidence>
<dbReference type="GO" id="GO:0030288">
    <property type="term" value="C:outer membrane-bounded periplasmic space"/>
    <property type="evidence" value="ECO:0007669"/>
    <property type="project" value="TreeGrafter"/>
</dbReference>
<evidence type="ECO:0000256" key="5">
    <source>
        <dbReference type="SAM" id="Phobius"/>
    </source>
</evidence>
<dbReference type="Pfam" id="PF25869">
    <property type="entry name" value="3HB_CusB"/>
    <property type="match status" value="1"/>
</dbReference>
<dbReference type="STRING" id="1144748.KS2013_1130"/>
<dbReference type="AlphaFoldDB" id="A0A1B3BAM8"/>
<comment type="similarity">
    <text evidence="1">Belongs to the membrane fusion protein (MFP) (TC 8.A.1) family.</text>
</comment>
<feature type="domain" description="CusB-like three alpha-helical bundle" evidence="7">
    <location>
        <begin position="161"/>
        <end position="206"/>
    </location>
</feature>
<evidence type="ECO:0000259" key="7">
    <source>
        <dbReference type="Pfam" id="PF25869"/>
    </source>
</evidence>
<dbReference type="Pfam" id="PF25954">
    <property type="entry name" value="Beta-barrel_RND_2"/>
    <property type="match status" value="1"/>
</dbReference>
<feature type="domain" description="Heavy metal binding" evidence="6">
    <location>
        <begin position="46"/>
        <end position="72"/>
    </location>
</feature>
<dbReference type="FunFam" id="2.40.30.170:FF:000010">
    <property type="entry name" value="Efflux RND transporter periplasmic adaptor subunit"/>
    <property type="match status" value="1"/>
</dbReference>
<dbReference type="Pfam" id="PF25989">
    <property type="entry name" value="YknX_C"/>
    <property type="match status" value="1"/>
</dbReference>
<name>A0A1B3BAM8_9GAMM</name>
<evidence type="ECO:0000313" key="12">
    <source>
        <dbReference type="Proteomes" id="UP000094147"/>
    </source>
</evidence>
<dbReference type="RefSeq" id="WP_211267783.1">
    <property type="nucleotide sequence ID" value="NZ_CP012418.1"/>
</dbReference>
<dbReference type="EMBL" id="CP012418">
    <property type="protein sequence ID" value="AOE49850.1"/>
    <property type="molecule type" value="Genomic_DNA"/>
</dbReference>
<dbReference type="GO" id="GO:0015679">
    <property type="term" value="P:plasma membrane copper ion transport"/>
    <property type="evidence" value="ECO:0007669"/>
    <property type="project" value="TreeGrafter"/>
</dbReference>
<dbReference type="InterPro" id="IPR045800">
    <property type="entry name" value="HMBD"/>
</dbReference>
<dbReference type="FunFam" id="2.40.420.20:FF:000003">
    <property type="entry name" value="Cation efflux system protein cusB"/>
    <property type="match status" value="1"/>
</dbReference>
<keyword evidence="12" id="KW-1185">Reference proteome</keyword>
<dbReference type="GO" id="GO:0022857">
    <property type="term" value="F:transmembrane transporter activity"/>
    <property type="evidence" value="ECO:0007669"/>
    <property type="project" value="InterPro"/>
</dbReference>
<evidence type="ECO:0000256" key="1">
    <source>
        <dbReference type="ARBA" id="ARBA00009477"/>
    </source>
</evidence>
<evidence type="ECO:0000259" key="10">
    <source>
        <dbReference type="Pfam" id="PF25989"/>
    </source>
</evidence>
<dbReference type="SUPFAM" id="SSF111369">
    <property type="entry name" value="HlyD-like secretion proteins"/>
    <property type="match status" value="1"/>
</dbReference>
<evidence type="ECO:0000259" key="6">
    <source>
        <dbReference type="Pfam" id="PF19335"/>
    </source>
</evidence>
<dbReference type="GO" id="GO:0046914">
    <property type="term" value="F:transition metal ion binding"/>
    <property type="evidence" value="ECO:0007669"/>
    <property type="project" value="TreeGrafter"/>
</dbReference>
<evidence type="ECO:0000313" key="11">
    <source>
        <dbReference type="EMBL" id="AOE49850.1"/>
    </source>
</evidence>
<dbReference type="Gene3D" id="6.10.140.730">
    <property type="match status" value="1"/>
</dbReference>
<dbReference type="InterPro" id="IPR006143">
    <property type="entry name" value="RND_pump_MFP"/>
</dbReference>
<dbReference type="Proteomes" id="UP000094147">
    <property type="component" value="Chromosome"/>
</dbReference>
<dbReference type="Gene3D" id="2.40.30.170">
    <property type="match status" value="1"/>
</dbReference>
<accession>A0A1B3BAM8</accession>
<dbReference type="Pfam" id="PF19335">
    <property type="entry name" value="HMBD"/>
    <property type="match status" value="1"/>
</dbReference>
<keyword evidence="5" id="KW-1133">Transmembrane helix</keyword>
<dbReference type="Gene3D" id="2.40.50.320">
    <property type="entry name" value="Copper binding periplasmic protein CusF"/>
    <property type="match status" value="1"/>
</dbReference>
<keyword evidence="4" id="KW-0406">Ion transport</keyword>
<dbReference type="Pfam" id="PF25919">
    <property type="entry name" value="BSH_CusB"/>
    <property type="match status" value="1"/>
</dbReference>
<feature type="transmembrane region" description="Helical" evidence="5">
    <location>
        <begin position="6"/>
        <end position="27"/>
    </location>
</feature>
<keyword evidence="5" id="KW-0812">Transmembrane</keyword>
<dbReference type="InterPro" id="IPR021647">
    <property type="entry name" value="CusF_Ec"/>
</dbReference>
<sequence length="493" mass="55203">MSNKTIIYSLIGATVGVVSTVAVMTLFKADNATKSDNSSSKKEPLYWVAPMDANYKRDKPGKSPMGMDLVPVYEESDDEDSPGTVKIHPNIVNNLSVKTGDVSKGPLKSRIRTVGYIDYDETTLAHIHSRADGWIERLYVSHNGQFIKAGQPLYTLYSPALVSAQEEYLLAKKRNNQSLLKAAQQRLESLEFSSVELKKLNNTRQPIQNVTFYAKSDGLIDNLNVREGFYIKPGTRLMTIGNLDTVWVDVELFERQLPFVELGQKAVMTLDYLPNEEWVGKVDYIYPMVNPTNRAAKVRLEFENVDHFLKPNMFTEVVINSQTKEPVLQIPQQALIRTESSNRVVVALEDGKFKSVNVKTGLVTNNRVEIVEGLKEGDKVVTSGQFLIDSESSIDSDFERFSSSKSTSEDIPMATVDGVINSLNLDAGTVNISREAIPKWNRGPATMDFKIDDSIDVSRLKVGATINFMFEIRDEGFFITMIHDKGNGEHQHD</sequence>
<dbReference type="InterPro" id="IPR051909">
    <property type="entry name" value="MFP_Cation_Efflux"/>
</dbReference>
<evidence type="ECO:0000256" key="3">
    <source>
        <dbReference type="ARBA" id="ARBA00022729"/>
    </source>
</evidence>
<evidence type="ECO:0000256" key="4">
    <source>
        <dbReference type="ARBA" id="ARBA00023065"/>
    </source>
</evidence>
<keyword evidence="5" id="KW-0472">Membrane</keyword>
<feature type="domain" description="CusB-like barrel-sandwich hybrid" evidence="8">
    <location>
        <begin position="125"/>
        <end position="240"/>
    </location>
</feature>
<dbReference type="KEGG" id="ksd:KS2013_1130"/>
<protein>
    <submittedName>
        <fullName evidence="11">Hemolysin D</fullName>
    </submittedName>
</protein>
<dbReference type="GO" id="GO:0060003">
    <property type="term" value="P:copper ion export"/>
    <property type="evidence" value="ECO:0007669"/>
    <property type="project" value="TreeGrafter"/>
</dbReference>
<dbReference type="InterPro" id="IPR058792">
    <property type="entry name" value="Beta-barrel_RND_2"/>
</dbReference>
<gene>
    <name evidence="11" type="ORF">KS2013_1130</name>
</gene>
<dbReference type="InterPro" id="IPR058790">
    <property type="entry name" value="BSH_CusB"/>
</dbReference>
<evidence type="ECO:0000259" key="8">
    <source>
        <dbReference type="Pfam" id="PF25919"/>
    </source>
</evidence>
<dbReference type="PANTHER" id="PTHR30097:SF15">
    <property type="entry name" value="CATION EFFLUX SYSTEM PROTEIN CUSB"/>
    <property type="match status" value="1"/>
</dbReference>
<feature type="domain" description="CusB-like beta-barrel" evidence="9">
    <location>
        <begin position="245"/>
        <end position="322"/>
    </location>
</feature>
<dbReference type="PANTHER" id="PTHR30097">
    <property type="entry name" value="CATION EFFLUX SYSTEM PROTEIN CUSB"/>
    <property type="match status" value="1"/>
</dbReference>
<dbReference type="PATRIC" id="fig|1144748.3.peg.1142"/>
<proteinExistence type="inferred from homology"/>
<reference evidence="12" key="1">
    <citation type="submission" date="2015-08" db="EMBL/GenBank/DDBJ databases">
        <authorList>
            <person name="Kim K.M."/>
        </authorList>
    </citation>
    <scope>NUCLEOTIDE SEQUENCE [LARGE SCALE GENOMIC DNA]</scope>
    <source>
        <strain evidence="12">KCTC 23892</strain>
    </source>
</reference>
<keyword evidence="3" id="KW-0732">Signal</keyword>
<dbReference type="GO" id="GO:0016020">
    <property type="term" value="C:membrane"/>
    <property type="evidence" value="ECO:0007669"/>
    <property type="project" value="InterPro"/>
</dbReference>
<organism evidence="11 12">
    <name type="scientific">Kangiella sediminilitoris</name>
    <dbReference type="NCBI Taxonomy" id="1144748"/>
    <lineage>
        <taxon>Bacteria</taxon>
        <taxon>Pseudomonadati</taxon>
        <taxon>Pseudomonadota</taxon>
        <taxon>Gammaproteobacteria</taxon>
        <taxon>Kangiellales</taxon>
        <taxon>Kangiellaceae</taxon>
        <taxon>Kangiella</taxon>
    </lineage>
</organism>